<name>A0A6J7ACY3_9ZZZZ</name>
<dbReference type="InterPro" id="IPR011051">
    <property type="entry name" value="RmlC_Cupin_sf"/>
</dbReference>
<evidence type="ECO:0000313" key="1">
    <source>
        <dbReference type="EMBL" id="CAB4830468.1"/>
    </source>
</evidence>
<gene>
    <name evidence="1" type="ORF">UFOPK3167_00957</name>
</gene>
<dbReference type="GO" id="GO:0019305">
    <property type="term" value="P:dTDP-rhamnose biosynthetic process"/>
    <property type="evidence" value="ECO:0007669"/>
    <property type="project" value="TreeGrafter"/>
</dbReference>
<dbReference type="GO" id="GO:0000271">
    <property type="term" value="P:polysaccharide biosynthetic process"/>
    <property type="evidence" value="ECO:0007669"/>
    <property type="project" value="TreeGrafter"/>
</dbReference>
<sequence length="191" mass="21593">MNQEHSRMKIKPGPIEGTHVWQMPHFQDVRGSLKKAYVAGESGSFPVPFQMFEHFFTYSKKNVFRGVHFQGDPHGVSKIVSIVQGKATDFLLDFREDSATYGNLKIQGMNSENPVSIYIPIGVAHGYIALENETIMSYKFDGFFCANCDGGISGEVINDYLPIDFAATIRSERDMNLQRVDSFKYETSCKR</sequence>
<dbReference type="Gene3D" id="2.60.120.10">
    <property type="entry name" value="Jelly Rolls"/>
    <property type="match status" value="1"/>
</dbReference>
<dbReference type="GO" id="GO:0008830">
    <property type="term" value="F:dTDP-4-dehydrorhamnose 3,5-epimerase activity"/>
    <property type="evidence" value="ECO:0007669"/>
    <property type="project" value="InterPro"/>
</dbReference>
<dbReference type="Pfam" id="PF00908">
    <property type="entry name" value="dTDP_sugar_isom"/>
    <property type="match status" value="1"/>
</dbReference>
<reference evidence="1" key="1">
    <citation type="submission" date="2020-05" db="EMBL/GenBank/DDBJ databases">
        <authorList>
            <person name="Chiriac C."/>
            <person name="Salcher M."/>
            <person name="Ghai R."/>
            <person name="Kavagutti S V."/>
        </authorList>
    </citation>
    <scope>NUCLEOTIDE SEQUENCE</scope>
</reference>
<dbReference type="AlphaFoldDB" id="A0A6J7ACY3"/>
<proteinExistence type="predicted"/>
<dbReference type="EMBL" id="CAFABF010000051">
    <property type="protein sequence ID" value="CAB4830468.1"/>
    <property type="molecule type" value="Genomic_DNA"/>
</dbReference>
<dbReference type="SUPFAM" id="SSF51182">
    <property type="entry name" value="RmlC-like cupins"/>
    <property type="match status" value="1"/>
</dbReference>
<dbReference type="InterPro" id="IPR000888">
    <property type="entry name" value="RmlC-like"/>
</dbReference>
<organism evidence="1">
    <name type="scientific">freshwater metagenome</name>
    <dbReference type="NCBI Taxonomy" id="449393"/>
    <lineage>
        <taxon>unclassified sequences</taxon>
        <taxon>metagenomes</taxon>
        <taxon>ecological metagenomes</taxon>
    </lineage>
</organism>
<dbReference type="InterPro" id="IPR014710">
    <property type="entry name" value="RmlC-like_jellyroll"/>
</dbReference>
<accession>A0A6J7ACY3</accession>
<dbReference type="GO" id="GO:0005829">
    <property type="term" value="C:cytosol"/>
    <property type="evidence" value="ECO:0007669"/>
    <property type="project" value="TreeGrafter"/>
</dbReference>
<protein>
    <submittedName>
        <fullName evidence="1">Unannotated protein</fullName>
    </submittedName>
</protein>
<dbReference type="PANTHER" id="PTHR21047:SF2">
    <property type="entry name" value="THYMIDINE DIPHOSPHO-4-KETO-RHAMNOSE 3,5-EPIMERASE"/>
    <property type="match status" value="1"/>
</dbReference>
<dbReference type="PANTHER" id="PTHR21047">
    <property type="entry name" value="DTDP-6-DEOXY-D-GLUCOSE-3,5 EPIMERASE"/>
    <property type="match status" value="1"/>
</dbReference>